<gene>
    <name evidence="1" type="ORF">RPERSI_LOCUS2903</name>
</gene>
<dbReference type="EMBL" id="CAJVQC010003365">
    <property type="protein sequence ID" value="CAG8525589.1"/>
    <property type="molecule type" value="Genomic_DNA"/>
</dbReference>
<evidence type="ECO:0000313" key="1">
    <source>
        <dbReference type="EMBL" id="CAG8525589.1"/>
    </source>
</evidence>
<keyword evidence="2" id="KW-1185">Reference proteome</keyword>
<name>A0ACA9LE79_9GLOM</name>
<dbReference type="Proteomes" id="UP000789920">
    <property type="component" value="Unassembled WGS sequence"/>
</dbReference>
<evidence type="ECO:0000313" key="2">
    <source>
        <dbReference type="Proteomes" id="UP000789920"/>
    </source>
</evidence>
<accession>A0ACA9LE79</accession>
<sequence length="223" mass="25849">MKLCEPVQVKSGEEISYFILIGPSHGIRGEFALDSTREKIDYFYQEITLDLFHPLSVLTAFYGSIESNDISKIISSSENKLCREKNYLVELLRKNPTEERELNEFLSKARAFERGTLGDESKRRIHERLSSEKLIKGRTIPEILDEPDEETLDPWKSEEEIETQRDEEDSGSKEDYYSGEEDRKDPEPDTRPLDEEEASSENTEDTEDHETPPPPKEENPLFD</sequence>
<organism evidence="1 2">
    <name type="scientific">Racocetra persica</name>
    <dbReference type="NCBI Taxonomy" id="160502"/>
    <lineage>
        <taxon>Eukaryota</taxon>
        <taxon>Fungi</taxon>
        <taxon>Fungi incertae sedis</taxon>
        <taxon>Mucoromycota</taxon>
        <taxon>Glomeromycotina</taxon>
        <taxon>Glomeromycetes</taxon>
        <taxon>Diversisporales</taxon>
        <taxon>Gigasporaceae</taxon>
        <taxon>Racocetra</taxon>
    </lineage>
</organism>
<comment type="caution">
    <text evidence="1">The sequence shown here is derived from an EMBL/GenBank/DDBJ whole genome shotgun (WGS) entry which is preliminary data.</text>
</comment>
<feature type="non-terminal residue" evidence="1">
    <location>
        <position position="223"/>
    </location>
</feature>
<reference evidence="1" key="1">
    <citation type="submission" date="2021-06" db="EMBL/GenBank/DDBJ databases">
        <authorList>
            <person name="Kallberg Y."/>
            <person name="Tangrot J."/>
            <person name="Rosling A."/>
        </authorList>
    </citation>
    <scope>NUCLEOTIDE SEQUENCE</scope>
    <source>
        <strain evidence="1">MA461A</strain>
    </source>
</reference>
<proteinExistence type="predicted"/>
<protein>
    <submittedName>
        <fullName evidence="1">29310_t:CDS:1</fullName>
    </submittedName>
</protein>